<evidence type="ECO:0000313" key="4">
    <source>
        <dbReference type="EMBL" id="EFX89354.1"/>
    </source>
</evidence>
<dbReference type="InterPro" id="IPR029071">
    <property type="entry name" value="Ubiquitin-like_domsf"/>
</dbReference>
<dbReference type="Gene3D" id="3.10.20.90">
    <property type="entry name" value="Phosphatidylinositol 3-kinase Catalytic Subunit, Chain A, domain 1"/>
    <property type="match status" value="1"/>
</dbReference>
<proteinExistence type="predicted"/>
<dbReference type="InterPro" id="IPR018980">
    <property type="entry name" value="FERM_PH-like_C"/>
</dbReference>
<dbReference type="InterPro" id="IPR019749">
    <property type="entry name" value="Band_41_domain"/>
</dbReference>
<dbReference type="SMART" id="SM00295">
    <property type="entry name" value="B41"/>
    <property type="match status" value="1"/>
</dbReference>
<dbReference type="CDD" id="cd13191">
    <property type="entry name" value="FERM_C_FRMD4A_FRMD4B"/>
    <property type="match status" value="1"/>
</dbReference>
<reference evidence="4 5" key="1">
    <citation type="journal article" date="2011" name="Science">
        <title>The ecoresponsive genome of Daphnia pulex.</title>
        <authorList>
            <person name="Colbourne J.K."/>
            <person name="Pfrender M.E."/>
            <person name="Gilbert D."/>
            <person name="Thomas W.K."/>
            <person name="Tucker A."/>
            <person name="Oakley T.H."/>
            <person name="Tokishita S."/>
            <person name="Aerts A."/>
            <person name="Arnold G.J."/>
            <person name="Basu M.K."/>
            <person name="Bauer D.J."/>
            <person name="Caceres C.E."/>
            <person name="Carmel L."/>
            <person name="Casola C."/>
            <person name="Choi J.H."/>
            <person name="Detter J.C."/>
            <person name="Dong Q."/>
            <person name="Dusheyko S."/>
            <person name="Eads B.D."/>
            <person name="Frohlich T."/>
            <person name="Geiler-Samerotte K.A."/>
            <person name="Gerlach D."/>
            <person name="Hatcher P."/>
            <person name="Jogdeo S."/>
            <person name="Krijgsveld J."/>
            <person name="Kriventseva E.V."/>
            <person name="Kultz D."/>
            <person name="Laforsch C."/>
            <person name="Lindquist E."/>
            <person name="Lopez J."/>
            <person name="Manak J.R."/>
            <person name="Muller J."/>
            <person name="Pangilinan J."/>
            <person name="Patwardhan R.P."/>
            <person name="Pitluck S."/>
            <person name="Pritham E.J."/>
            <person name="Rechtsteiner A."/>
            <person name="Rho M."/>
            <person name="Rogozin I.B."/>
            <person name="Sakarya O."/>
            <person name="Salamov A."/>
            <person name="Schaack S."/>
            <person name="Shapiro H."/>
            <person name="Shiga Y."/>
            <person name="Skalitzky C."/>
            <person name="Smith Z."/>
            <person name="Souvorov A."/>
            <person name="Sung W."/>
            <person name="Tang Z."/>
            <person name="Tsuchiya D."/>
            <person name="Tu H."/>
            <person name="Vos H."/>
            <person name="Wang M."/>
            <person name="Wolf Y.I."/>
            <person name="Yamagata H."/>
            <person name="Yamada T."/>
            <person name="Ye Y."/>
            <person name="Shaw J.R."/>
            <person name="Andrews J."/>
            <person name="Crease T.J."/>
            <person name="Tang H."/>
            <person name="Lucas S.M."/>
            <person name="Robertson H.M."/>
            <person name="Bork P."/>
            <person name="Koonin E.V."/>
            <person name="Zdobnov E.M."/>
            <person name="Grigoriev I.V."/>
            <person name="Lynch M."/>
            <person name="Boore J.L."/>
        </authorList>
    </citation>
    <scope>NUCLEOTIDE SEQUENCE [LARGE SCALE GENOMIC DNA]</scope>
</reference>
<dbReference type="Proteomes" id="UP000000305">
    <property type="component" value="Unassembled WGS sequence"/>
</dbReference>
<dbReference type="OrthoDB" id="10063592at2759"/>
<dbReference type="GO" id="GO:0048731">
    <property type="term" value="P:system development"/>
    <property type="evidence" value="ECO:0007669"/>
    <property type="project" value="UniProtKB-ARBA"/>
</dbReference>
<dbReference type="SMART" id="SM01196">
    <property type="entry name" value="FERM_C"/>
    <property type="match status" value="1"/>
</dbReference>
<dbReference type="Gene3D" id="1.20.80.10">
    <property type="match status" value="1"/>
</dbReference>
<dbReference type="AlphaFoldDB" id="E9FTG0"/>
<dbReference type="InterPro" id="IPR047176">
    <property type="entry name" value="FRMD4A/B"/>
</dbReference>
<dbReference type="InterPro" id="IPR011993">
    <property type="entry name" value="PH-like_dom_sf"/>
</dbReference>
<dbReference type="PRINTS" id="PR00935">
    <property type="entry name" value="BAND41"/>
</dbReference>
<dbReference type="eggNOG" id="KOG3529">
    <property type="taxonomic scope" value="Eukaryota"/>
</dbReference>
<dbReference type="SUPFAM" id="SSF54236">
    <property type="entry name" value="Ubiquitin-like"/>
    <property type="match status" value="1"/>
</dbReference>
<evidence type="ECO:0000313" key="5">
    <source>
        <dbReference type="Proteomes" id="UP000000305"/>
    </source>
</evidence>
<dbReference type="Gene3D" id="2.30.29.30">
    <property type="entry name" value="Pleckstrin-homology domain (PH domain)/Phosphotyrosine-binding domain (PTB)"/>
    <property type="match status" value="1"/>
</dbReference>
<dbReference type="PANTHER" id="PTHR46079:SF2">
    <property type="entry name" value="FERM DOMAIN-CONTAINING PROTEIN"/>
    <property type="match status" value="1"/>
</dbReference>
<accession>E9FTG0</accession>
<comment type="subcellular location">
    <subcellularLocation>
        <location evidence="1">Cell junction</location>
    </subcellularLocation>
</comment>
<dbReference type="GO" id="GO:0070161">
    <property type="term" value="C:anchoring junction"/>
    <property type="evidence" value="ECO:0007669"/>
    <property type="project" value="UniProtKB-SubCell"/>
</dbReference>
<dbReference type="FunFam" id="3.10.20.90:FF:000019">
    <property type="entry name" value="FERM domain containing 4A"/>
    <property type="match status" value="1"/>
</dbReference>
<evidence type="ECO:0000256" key="2">
    <source>
        <dbReference type="ARBA" id="ARBA00022949"/>
    </source>
</evidence>
<dbReference type="Pfam" id="PF00373">
    <property type="entry name" value="FERM_M"/>
    <property type="match status" value="1"/>
</dbReference>
<feature type="domain" description="FERM" evidence="3">
    <location>
        <begin position="8"/>
        <end position="312"/>
    </location>
</feature>
<dbReference type="SUPFAM" id="SSF50729">
    <property type="entry name" value="PH domain-like"/>
    <property type="match status" value="1"/>
</dbReference>
<dbReference type="SUPFAM" id="SSF47031">
    <property type="entry name" value="Second domain of FERM"/>
    <property type="match status" value="1"/>
</dbReference>
<dbReference type="CDD" id="cd14473">
    <property type="entry name" value="FERM_B-lobe"/>
    <property type="match status" value="1"/>
</dbReference>
<gene>
    <name evidence="4" type="ORF">DAPPUDRAFT_40824</name>
</gene>
<keyword evidence="5" id="KW-1185">Reference proteome</keyword>
<protein>
    <recommendedName>
        <fullName evidence="3">FERM domain-containing protein</fullName>
    </recommendedName>
</protein>
<dbReference type="GO" id="GO:0090162">
    <property type="term" value="P:establishment of epithelial cell polarity"/>
    <property type="evidence" value="ECO:0007669"/>
    <property type="project" value="InterPro"/>
</dbReference>
<name>E9FTG0_DAPPU</name>
<dbReference type="PANTHER" id="PTHR46079">
    <property type="entry name" value="FERM DOMAIN-CONTAINING PROTEIN 4"/>
    <property type="match status" value="1"/>
</dbReference>
<evidence type="ECO:0000256" key="1">
    <source>
        <dbReference type="ARBA" id="ARBA00004282"/>
    </source>
</evidence>
<dbReference type="PROSITE" id="PS50057">
    <property type="entry name" value="FERM_3"/>
    <property type="match status" value="1"/>
</dbReference>
<dbReference type="OMA" id="EDAPCSW"/>
<dbReference type="InterPro" id="IPR035963">
    <property type="entry name" value="FERM_2"/>
</dbReference>
<dbReference type="InterPro" id="IPR000299">
    <property type="entry name" value="FERM_domain"/>
</dbReference>
<dbReference type="GO" id="GO:0071944">
    <property type="term" value="C:cell periphery"/>
    <property type="evidence" value="ECO:0007669"/>
    <property type="project" value="UniProtKB-ARBA"/>
</dbReference>
<dbReference type="CDD" id="cd17103">
    <property type="entry name" value="FERM_F1_FRMD4"/>
    <property type="match status" value="1"/>
</dbReference>
<dbReference type="STRING" id="6669.E9FTG0"/>
<dbReference type="Pfam" id="PF09379">
    <property type="entry name" value="FERM_N"/>
    <property type="match status" value="1"/>
</dbReference>
<feature type="non-terminal residue" evidence="4">
    <location>
        <position position="1"/>
    </location>
</feature>
<dbReference type="InterPro" id="IPR018979">
    <property type="entry name" value="FERM_N"/>
</dbReference>
<organism evidence="4 5">
    <name type="scientific">Daphnia pulex</name>
    <name type="common">Water flea</name>
    <dbReference type="NCBI Taxonomy" id="6669"/>
    <lineage>
        <taxon>Eukaryota</taxon>
        <taxon>Metazoa</taxon>
        <taxon>Ecdysozoa</taxon>
        <taxon>Arthropoda</taxon>
        <taxon>Crustacea</taxon>
        <taxon>Branchiopoda</taxon>
        <taxon>Diplostraca</taxon>
        <taxon>Cladocera</taxon>
        <taxon>Anomopoda</taxon>
        <taxon>Daphniidae</taxon>
        <taxon>Daphnia</taxon>
    </lineage>
</organism>
<dbReference type="HOGENOM" id="CLU_003623_1_3_1"/>
<dbReference type="InterPro" id="IPR041785">
    <property type="entry name" value="FRMD4A/B_FERM_C"/>
</dbReference>
<dbReference type="InParanoid" id="E9FTG0"/>
<dbReference type="Pfam" id="PF09380">
    <property type="entry name" value="FERM_C"/>
    <property type="match status" value="1"/>
</dbReference>
<dbReference type="InterPro" id="IPR014352">
    <property type="entry name" value="FERM/acyl-CoA-bd_prot_sf"/>
</dbReference>
<dbReference type="InterPro" id="IPR019748">
    <property type="entry name" value="FERM_central"/>
</dbReference>
<sequence>IPQMSEGKRVLIVLPDERRLELLVQPNLLSSDLLDLVTSQVALKEKEFFGLAYFDETGHYSWLQYDRRVLDHEFPKKNALPLSVHHHLQQFYVESISLLRDSHTVEHFYLQLRSMVFKDQFEVGSESVCTLAAWALQAAHGDYVDDLTARNHLKKSPILPASALKEHQSLSECEDRVIENYRTLVGHSRGQVIVNYLSKVESLPNYGVHYYSVTDKRNTPWYLGISYKGIAQYDYSDRRHPRRIFQWKQLENLYFRDRKFSIEVHDPKRVSVNRRLQAGTISVIVWFGQTQALTKNIWHMAICQHQFYLDRRNSKARQLKARNLNDIALDLSKSSTSLSLSTASSNSQSNLSHSGSTLSLNGKMGQTPGTYYLIQGHFSHENQ</sequence>
<dbReference type="GO" id="GO:0009887">
    <property type="term" value="P:animal organ morphogenesis"/>
    <property type="evidence" value="ECO:0007669"/>
    <property type="project" value="UniProtKB-ARBA"/>
</dbReference>
<dbReference type="KEGG" id="dpx:DAPPUDRAFT_40824"/>
<evidence type="ECO:0000259" key="3">
    <source>
        <dbReference type="PROSITE" id="PS50057"/>
    </source>
</evidence>
<keyword evidence="2" id="KW-0965">Cell junction</keyword>
<dbReference type="EMBL" id="GL732524">
    <property type="protein sequence ID" value="EFX89354.1"/>
    <property type="molecule type" value="Genomic_DNA"/>
</dbReference>